<dbReference type="AlphaFoldDB" id="A0A1I1I576"/>
<feature type="transmembrane region" description="Helical" evidence="11">
    <location>
        <begin position="348"/>
        <end position="369"/>
    </location>
</feature>
<dbReference type="PANTHER" id="PTHR30474">
    <property type="entry name" value="CELL CYCLE PROTEIN"/>
    <property type="match status" value="1"/>
</dbReference>
<dbReference type="EMBL" id="FOMG01000002">
    <property type="protein sequence ID" value="SFC31231.1"/>
    <property type="molecule type" value="Genomic_DNA"/>
</dbReference>
<feature type="transmembrane region" description="Helical" evidence="11">
    <location>
        <begin position="310"/>
        <end position="328"/>
    </location>
</feature>
<reference evidence="12 13" key="1">
    <citation type="submission" date="2016-10" db="EMBL/GenBank/DDBJ databases">
        <authorList>
            <person name="de Groot N.N."/>
        </authorList>
    </citation>
    <scope>NUCLEOTIDE SEQUENCE [LARGE SCALE GENOMIC DNA]</scope>
    <source>
        <strain evidence="12 13">DSM 12992</strain>
    </source>
</reference>
<dbReference type="InterPro" id="IPR011923">
    <property type="entry name" value="RodA/MrdB"/>
</dbReference>
<keyword evidence="4" id="KW-0808">Transferase</keyword>
<dbReference type="GO" id="GO:0071555">
    <property type="term" value="P:cell wall organization"/>
    <property type="evidence" value="ECO:0007669"/>
    <property type="project" value="UniProtKB-KW"/>
</dbReference>
<dbReference type="Proteomes" id="UP000199263">
    <property type="component" value="Unassembled WGS sequence"/>
</dbReference>
<dbReference type="RefSeq" id="WP_090088377.1">
    <property type="nucleotide sequence ID" value="NZ_FOMG01000002.1"/>
</dbReference>
<protein>
    <submittedName>
        <fullName evidence="12">Rod shape determining protein RodA</fullName>
    </submittedName>
</protein>
<dbReference type="GO" id="GO:0016757">
    <property type="term" value="F:glycosyltransferase activity"/>
    <property type="evidence" value="ECO:0007669"/>
    <property type="project" value="UniProtKB-KW"/>
</dbReference>
<sequence>MFRNLKIDLRLIKEIDKTILISTMLLILYGVLNLYLCTKGNPDSAFTIARTQLVWLIISVVALYFFVAVDYTIIFDYVPIFYWGSVVLLLITKFAGVVVNGARGWLNFGPIHLQPAEIAKIGIILMLAKKLDEMDGEINNVKNFFILVFYAMVPVIFIVTQPDMGMTMVCFFIVLGIFYTVGLNMKVIGGGLLALVLAIIIVWNSGVIQPYQKQRFTAFLNPEAADATSGYHLTQSLIGIGSGGILGSRPSLKNDGTTGYAAQNVPEVQTDFVFSAIAEQWGLLGAMLLLTLYGFLIYKMISIARTSKDIFGSVICIGIVSYFLFAILQNVGMTVGLLPITGITLPLISYGGSSLLTTVMSVALVLNVGMRRKKIYF</sequence>
<keyword evidence="6" id="KW-0133">Cell shape</keyword>
<keyword evidence="9 11" id="KW-0472">Membrane</keyword>
<dbReference type="OrthoDB" id="9812661at2"/>
<evidence type="ECO:0000256" key="7">
    <source>
        <dbReference type="ARBA" id="ARBA00022984"/>
    </source>
</evidence>
<evidence type="ECO:0000256" key="9">
    <source>
        <dbReference type="ARBA" id="ARBA00023136"/>
    </source>
</evidence>
<keyword evidence="10" id="KW-0961">Cell wall biogenesis/degradation</keyword>
<comment type="subcellular location">
    <subcellularLocation>
        <location evidence="1">Membrane</location>
        <topology evidence="1">Multi-pass membrane protein</topology>
    </subcellularLocation>
</comment>
<evidence type="ECO:0000313" key="13">
    <source>
        <dbReference type="Proteomes" id="UP000199263"/>
    </source>
</evidence>
<dbReference type="InterPro" id="IPR001182">
    <property type="entry name" value="FtsW/RodA"/>
</dbReference>
<evidence type="ECO:0000256" key="8">
    <source>
        <dbReference type="ARBA" id="ARBA00022989"/>
    </source>
</evidence>
<feature type="transmembrane region" description="Helical" evidence="11">
    <location>
        <begin position="80"/>
        <end position="99"/>
    </location>
</feature>
<evidence type="ECO:0000256" key="6">
    <source>
        <dbReference type="ARBA" id="ARBA00022960"/>
    </source>
</evidence>
<keyword evidence="8 11" id="KW-1133">Transmembrane helix</keyword>
<dbReference type="GO" id="GO:0015648">
    <property type="term" value="F:lipid-linked peptidoglycan transporter activity"/>
    <property type="evidence" value="ECO:0007669"/>
    <property type="project" value="TreeGrafter"/>
</dbReference>
<keyword evidence="5 11" id="KW-0812">Transmembrane</keyword>
<dbReference type="GO" id="GO:0032153">
    <property type="term" value="C:cell division site"/>
    <property type="evidence" value="ECO:0007669"/>
    <property type="project" value="TreeGrafter"/>
</dbReference>
<evidence type="ECO:0000256" key="10">
    <source>
        <dbReference type="ARBA" id="ARBA00023316"/>
    </source>
</evidence>
<evidence type="ECO:0000256" key="1">
    <source>
        <dbReference type="ARBA" id="ARBA00004141"/>
    </source>
</evidence>
<dbReference type="Pfam" id="PF01098">
    <property type="entry name" value="FTSW_RODA_SPOVE"/>
    <property type="match status" value="1"/>
</dbReference>
<evidence type="ECO:0000256" key="2">
    <source>
        <dbReference type="ARBA" id="ARBA00022475"/>
    </source>
</evidence>
<evidence type="ECO:0000256" key="5">
    <source>
        <dbReference type="ARBA" id="ARBA00022692"/>
    </source>
</evidence>
<gene>
    <name evidence="12" type="ORF">SAMN05421842_102124</name>
</gene>
<keyword evidence="7" id="KW-0573">Peptidoglycan synthesis</keyword>
<keyword evidence="3" id="KW-0328">Glycosyltransferase</keyword>
<accession>A0A1I1I576</accession>
<keyword evidence="2" id="KW-1003">Cell membrane</keyword>
<dbReference type="GO" id="GO:0009252">
    <property type="term" value="P:peptidoglycan biosynthetic process"/>
    <property type="evidence" value="ECO:0007669"/>
    <property type="project" value="UniProtKB-KW"/>
</dbReference>
<evidence type="ECO:0000256" key="3">
    <source>
        <dbReference type="ARBA" id="ARBA00022676"/>
    </source>
</evidence>
<feature type="transmembrane region" description="Helical" evidence="11">
    <location>
        <begin position="53"/>
        <end position="73"/>
    </location>
</feature>
<dbReference type="GO" id="GO:0051301">
    <property type="term" value="P:cell division"/>
    <property type="evidence" value="ECO:0007669"/>
    <property type="project" value="InterPro"/>
</dbReference>
<evidence type="ECO:0000313" key="12">
    <source>
        <dbReference type="EMBL" id="SFC31231.1"/>
    </source>
</evidence>
<feature type="transmembrane region" description="Helical" evidence="11">
    <location>
        <begin position="165"/>
        <end position="185"/>
    </location>
</feature>
<dbReference type="STRING" id="119641.SAMN05421842_102124"/>
<keyword evidence="13" id="KW-1185">Reference proteome</keyword>
<dbReference type="GO" id="GO:0005886">
    <property type="term" value="C:plasma membrane"/>
    <property type="evidence" value="ECO:0007669"/>
    <property type="project" value="TreeGrafter"/>
</dbReference>
<dbReference type="PANTHER" id="PTHR30474:SF1">
    <property type="entry name" value="PEPTIDOGLYCAN GLYCOSYLTRANSFERASE MRDB"/>
    <property type="match status" value="1"/>
</dbReference>
<feature type="transmembrane region" description="Helical" evidence="11">
    <location>
        <begin position="140"/>
        <end position="159"/>
    </location>
</feature>
<dbReference type="NCBIfam" id="TIGR02210">
    <property type="entry name" value="rodA_shape"/>
    <property type="match status" value="1"/>
</dbReference>
<evidence type="ECO:0000256" key="11">
    <source>
        <dbReference type="SAM" id="Phobius"/>
    </source>
</evidence>
<dbReference type="GO" id="GO:0008360">
    <property type="term" value="P:regulation of cell shape"/>
    <property type="evidence" value="ECO:0007669"/>
    <property type="project" value="UniProtKB-KW"/>
</dbReference>
<feature type="transmembrane region" description="Helical" evidence="11">
    <location>
        <begin position="20"/>
        <end position="41"/>
    </location>
</feature>
<proteinExistence type="predicted"/>
<feature type="transmembrane region" description="Helical" evidence="11">
    <location>
        <begin position="192"/>
        <end position="211"/>
    </location>
</feature>
<organism evidence="12 13">
    <name type="scientific">Clostridium uliginosum</name>
    <dbReference type="NCBI Taxonomy" id="119641"/>
    <lineage>
        <taxon>Bacteria</taxon>
        <taxon>Bacillati</taxon>
        <taxon>Bacillota</taxon>
        <taxon>Clostridia</taxon>
        <taxon>Eubacteriales</taxon>
        <taxon>Clostridiaceae</taxon>
        <taxon>Clostridium</taxon>
    </lineage>
</organism>
<name>A0A1I1I576_9CLOT</name>
<dbReference type="InterPro" id="IPR018365">
    <property type="entry name" value="Cell_cycle_FtsW-rel_CS"/>
</dbReference>
<dbReference type="PROSITE" id="PS00428">
    <property type="entry name" value="FTSW_RODA_SPOVE"/>
    <property type="match status" value="1"/>
</dbReference>
<feature type="transmembrane region" description="Helical" evidence="11">
    <location>
        <begin position="281"/>
        <end position="298"/>
    </location>
</feature>
<evidence type="ECO:0000256" key="4">
    <source>
        <dbReference type="ARBA" id="ARBA00022679"/>
    </source>
</evidence>